<dbReference type="GO" id="GO:0005743">
    <property type="term" value="C:mitochondrial inner membrane"/>
    <property type="evidence" value="ECO:0007669"/>
    <property type="project" value="UniProtKB-SubCell"/>
</dbReference>
<evidence type="ECO:0000256" key="3">
    <source>
        <dbReference type="ARBA" id="ARBA00018681"/>
    </source>
</evidence>
<evidence type="ECO:0000256" key="7">
    <source>
        <dbReference type="ARBA" id="ARBA00022792"/>
    </source>
</evidence>
<evidence type="ECO:0000256" key="13">
    <source>
        <dbReference type="ARBA" id="ARBA00030987"/>
    </source>
</evidence>
<evidence type="ECO:0000256" key="5">
    <source>
        <dbReference type="ARBA" id="ARBA00022660"/>
    </source>
</evidence>
<dbReference type="AlphaFoldDB" id="A0AAV8YLP0"/>
<dbReference type="Pfam" id="PF07225">
    <property type="entry name" value="NDUF_B4"/>
    <property type="match status" value="1"/>
</dbReference>
<protein>
    <recommendedName>
        <fullName evidence="3">NADH dehydrogenase [ubiquinone] 1 beta subcomplex subunit 4</fullName>
    </recommendedName>
    <alternativeName>
        <fullName evidence="12">Complex I-B15</fullName>
    </alternativeName>
    <alternativeName>
        <fullName evidence="13">NADH-ubiquinone oxidoreductase B15 subunit</fullName>
    </alternativeName>
</protein>
<evidence type="ECO:0000256" key="9">
    <source>
        <dbReference type="ARBA" id="ARBA00022989"/>
    </source>
</evidence>
<organism evidence="15 16">
    <name type="scientific">Aromia moschata</name>
    <dbReference type="NCBI Taxonomy" id="1265417"/>
    <lineage>
        <taxon>Eukaryota</taxon>
        <taxon>Metazoa</taxon>
        <taxon>Ecdysozoa</taxon>
        <taxon>Arthropoda</taxon>
        <taxon>Hexapoda</taxon>
        <taxon>Insecta</taxon>
        <taxon>Pterygota</taxon>
        <taxon>Neoptera</taxon>
        <taxon>Endopterygota</taxon>
        <taxon>Coleoptera</taxon>
        <taxon>Polyphaga</taxon>
        <taxon>Cucujiformia</taxon>
        <taxon>Chrysomeloidea</taxon>
        <taxon>Cerambycidae</taxon>
        <taxon>Cerambycinae</taxon>
        <taxon>Callichromatini</taxon>
        <taxon>Aromia</taxon>
    </lineage>
</organism>
<evidence type="ECO:0000256" key="2">
    <source>
        <dbReference type="ARBA" id="ARBA00007260"/>
    </source>
</evidence>
<keyword evidence="5" id="KW-0679">Respiratory chain</keyword>
<evidence type="ECO:0000313" key="15">
    <source>
        <dbReference type="EMBL" id="KAJ8951501.1"/>
    </source>
</evidence>
<comment type="similarity">
    <text evidence="2">Belongs to the complex I NDUFB4 subunit family.</text>
</comment>
<dbReference type="EMBL" id="JAPWTK010000083">
    <property type="protein sequence ID" value="KAJ8951501.1"/>
    <property type="molecule type" value="Genomic_DNA"/>
</dbReference>
<evidence type="ECO:0000313" key="16">
    <source>
        <dbReference type="Proteomes" id="UP001162162"/>
    </source>
</evidence>
<name>A0AAV8YLP0_9CUCU</name>
<feature type="transmembrane region" description="Helical" evidence="14">
    <location>
        <begin position="27"/>
        <end position="48"/>
    </location>
</feature>
<keyword evidence="11 14" id="KW-0472">Membrane</keyword>
<comment type="caution">
    <text evidence="15">The sequence shown here is derived from an EMBL/GenBank/DDBJ whole genome shotgun (WGS) entry which is preliminary data.</text>
</comment>
<keyword evidence="8" id="KW-0249">Electron transport</keyword>
<keyword evidence="6 14" id="KW-0812">Transmembrane</keyword>
<keyword evidence="10" id="KW-0496">Mitochondrion</keyword>
<comment type="subcellular location">
    <subcellularLocation>
        <location evidence="1">Mitochondrion inner membrane</location>
        <topology evidence="1">Single-pass membrane protein</topology>
    </subcellularLocation>
</comment>
<proteinExistence type="inferred from homology"/>
<evidence type="ECO:0000256" key="8">
    <source>
        <dbReference type="ARBA" id="ARBA00022982"/>
    </source>
</evidence>
<evidence type="ECO:0000256" key="12">
    <source>
        <dbReference type="ARBA" id="ARBA00030212"/>
    </source>
</evidence>
<keyword evidence="7" id="KW-0999">Mitochondrion inner membrane</keyword>
<dbReference type="InterPro" id="IPR009866">
    <property type="entry name" value="NADH_UbQ_OxRdtase_NDUFB4_su"/>
</dbReference>
<accession>A0AAV8YLP0</accession>
<evidence type="ECO:0000256" key="10">
    <source>
        <dbReference type="ARBA" id="ARBA00023128"/>
    </source>
</evidence>
<evidence type="ECO:0000256" key="1">
    <source>
        <dbReference type="ARBA" id="ARBA00004434"/>
    </source>
</evidence>
<evidence type="ECO:0000256" key="4">
    <source>
        <dbReference type="ARBA" id="ARBA00022448"/>
    </source>
</evidence>
<keyword evidence="4" id="KW-0813">Transport</keyword>
<keyword evidence="16" id="KW-1185">Reference proteome</keyword>
<evidence type="ECO:0000256" key="14">
    <source>
        <dbReference type="SAM" id="Phobius"/>
    </source>
</evidence>
<evidence type="ECO:0000256" key="11">
    <source>
        <dbReference type="ARBA" id="ARBA00023136"/>
    </source>
</evidence>
<dbReference type="Proteomes" id="UP001162162">
    <property type="component" value="Unassembled WGS sequence"/>
</dbReference>
<keyword evidence="9 14" id="KW-1133">Transmembrane helix</keyword>
<sequence>MYYSFDPGLQRYQAMKVNYYSYFKPTFRNACIGMALLVVPMVGYGYLLQKVRGDQEFKYRTGRVAYKDRMHKFK</sequence>
<gene>
    <name evidence="15" type="ORF">NQ318_000197</name>
</gene>
<evidence type="ECO:0000256" key="6">
    <source>
        <dbReference type="ARBA" id="ARBA00022692"/>
    </source>
</evidence>
<reference evidence="15" key="1">
    <citation type="journal article" date="2023" name="Insect Mol. Biol.">
        <title>Genome sequencing provides insights into the evolution of gene families encoding plant cell wall-degrading enzymes in longhorned beetles.</title>
        <authorList>
            <person name="Shin N.R."/>
            <person name="Okamura Y."/>
            <person name="Kirsch R."/>
            <person name="Pauchet Y."/>
        </authorList>
    </citation>
    <scope>NUCLEOTIDE SEQUENCE</scope>
    <source>
        <strain evidence="15">AMC_N1</strain>
    </source>
</reference>